<reference evidence="5" key="3">
    <citation type="submission" date="2012-09" db="EMBL/GenBank/DDBJ databases">
        <authorList>
            <consortium name="VectorBase"/>
        </authorList>
    </citation>
    <scope>NUCLEOTIDE SEQUENCE</scope>
    <source>
        <strain evidence="5">Liverpool</strain>
    </source>
</reference>
<dbReference type="Pfam" id="PF20416">
    <property type="entry name" value="UTP20"/>
    <property type="match status" value="1"/>
</dbReference>
<sequence>MKNRPVKHKIKNAFQFKSFHERVAEVDVRRSALYYVEHENEELDEQQCFFQQTIQKWSALNLSEEYQRFQARLRGIVTLPQLLHKKDFVLEHLLGSLDNATELSLQALLEFVVVLARDLWEDFCPYFERIFDKLLKLLDTKDPNQLEWTLLCLAFLFKIMRGYLRKRLDFIFGRIVTLLDDAKPLHITNFAAECFSFLARDVKNKQELILMISTAAKNNPTVTTGCGRLLFEIMRGVNEQFHSCAEDFWKLLLSNLFNKSASDESDFDPEVLFNILVQTVSDMLQCVASTNMAPFWNSVYKAIEKCIPNGDGIENEPALYYILQLIGITVEHQHGKYLNSTSQMIGVLVKIANQSDSERILINVTKIATIMMLSRNLNITQLDASRLSKNIMTIGPRSRTVFEDFVLGVVDYSMFEILILPDYLKFFEKNLDTQSLRLLARMVTKKSPLCKHGINLDQWKQFPVKLKTDSAKQKVRTSLKGESRIIPVICNLLSAQRHPPAWDSYNRTDFLLTLILLPHLVDFDHEERIIQLLENEITATVSQLKNDPQSEQYAALSIMVETLVHCKHDNLKIFVMIVEQLLPKVVDAKQNNLMNVISLCLVKIHQDKPQLLTDKLFETIHLKLSDFLVSVHHKTRLLVSHMFSLFNNLPRLAIENEDQTLFDVLYAIEMVDPNIHTYREQVMQLKKLEFDSNWFQGMKDESLRLDAMKFVLSMLSVNFKLLWEPASEVLTTYAEEFAVADFWKIYKKQLNYTLEYISRPTVADSEEANEDDMLDFVNDEQDDKVDFVNYRVQLLVTLSKLNRIFEAKNRDIVEAFLQFIQSEYRVKQHADVETNESAPKATQKILIAYLNIFAKVKNPKTIFKSEKLYELFEELLTHRSFEVQKLALDCIFTYNNAAITPYKDNLYRLSSEKTMKDEMQSFFKEDPENDSRLRCVVVPLVMKIVHTRMVQKVTPTELKALLLRFVGNFHENEINLFISMSFAYFEKLLRSNPLETYRTINESNTRFEEDLPVYRIQVLMKMIDSIREQFGGLKDESFIQYLLHIKFCMDSILTRMDHSAVKQLKSQALINLVEFFDHFDSYKWTPEEIETVFAIYVRPQLEKLETECIHSPTPLLKLFIAWSKNPRYYQFLARSLSEEFALESTPLASIVNLLNGDKTSDAVCQEILKMITSMLTLDTSESEIITVPNSRPVDNTYNESEMNLGTSLLMPFVMDIISYIQKIMKRKRSISKDHLLVLSRIAEYVKNEECCDAIADMLLPMLVRRVTLPNVDMDTIQQMHVALYSLMKMVPHPEKHLRKIGVLLERVLDLATRKVISQMIQLIAEKSGSTEHVRCASILEDMNAMDKRWLEQPDYERRLGAFRTIDRMMENGETLGIDLTILFVHQCFYYLKTDSDLAVRDNTNHFLRKVTIHSIKMFGSEKEAETKYLIERVILTALMKGIKDKNETTRNENIQLLGDLSRECAEYCSVFADLHPFTNGENREIDFFDNITHLQIHRHRRAMNRFCKTAQKLSKLPSPHTLNNFVLPIVSSYLCNETYRKKVRLTDAAGSCVALIGRMLPWASYKAVLKQYLNKMKHNLEYQKQLIRLVVALLDNFHFDLTQADTGLLQDIGGLVQTKPTINDVEDIKQSDEVDKQEVEESNEKDDFDEKEDNDDDKDDRISSKVALQISFNGLTILTKTNAEAVMYDISKVLIPDLFSAINYKEIPDSIKLNERKERCQREKEEMSKIPVAIAIVKLLQKLPKKFMDLNLPKLLMKVINFLKSNLKQVRSIARETLKNMLLSVGPPLLRTILENLTAILSRGFQQHVMVVTVHTLLDAVKDQLNTEVVDDVLQLVLSICINDIFGRLSEEKEVGSVISKTPEAKPNKKSFLSLQILAKKMSEKSTLDLIVPLKEIIAKTNSRKTVLKVEEALSKIADGICSNENISVESVLIFVFGITSESIPDLVCGSKQATLSEKQKNKMKEKRPDIYLIPAEPKRRGAFNQIALVTSAKTNAHVFVEMGLEILHSLIKKSQVLSVEYEAFLDPLVPILVDSLNSNHIKVTTLSIKCISSIWSSKLNLPSIEKSIAVIVENLLKLLHKYATAVIGRHDENFQLVKNSFKAVVTLLKYVKYFEITNEHLKMLLLYVEQDLYHNEKQNMALILLRSIIGRKLIAAEMPSIIKKVAELSITHDNQKVREDCRQIVQEYLLNYTLGKKIDQTIHFYVSQLEYEVIAGRESAVLMLETIFKSFPTVILNKKAAFFFLTVGIRLVNEESPDCRALVAQSLETLLSRVDKSSYDELLELILTMLQGAKISHRELAAQLIIRMVNVEKESFSTRLVKVLPALLYTITDMNDESTGKFVKLNSKAVPVEDSSEAQKAKDHSLVQTLNAFNRIFEVCPHVLTSPQHLGLIDELAYNLQSLMSHGHQWVRLAALKLLGLVLSAIDFDTVHKILQGEECETNQQFIYGNPRSDARSLVLDMCSQLVPAETEDDIAALVTQNLLLIANILKVMPVQSEASANSSKTDDGTRDVNLGWLIRRVRYVVQSEVAKAPKSIVLRKHMFQWMEALVDLLDENVVAVIAPSILSPVTRELSDKDHLDKSLKHIVIRLGNRMKSKIGSEKYEEIRLRMQSKIMEKRSVRQRAVAVEKINNPVQAAKRKLAVKNRKKEAKKQKLETMRTIGKSTFKSSAGTKSKRRRMEDLFQ</sequence>
<dbReference type="Proteomes" id="UP000682892">
    <property type="component" value="Unassembled WGS sequence"/>
</dbReference>
<feature type="compositionally biased region" description="Polar residues" evidence="1">
    <location>
        <begin position="2664"/>
        <end position="2674"/>
    </location>
</feature>
<evidence type="ECO:0000259" key="2">
    <source>
        <dbReference type="Pfam" id="PF07539"/>
    </source>
</evidence>
<feature type="domain" description="U3 small nucleolar RNA-associated protein 20" evidence="3">
    <location>
        <begin position="1722"/>
        <end position="1939"/>
    </location>
</feature>
<protein>
    <submittedName>
        <fullName evidence="5">AAEL012147-PA</fullName>
    </submittedName>
</protein>
<dbReference type="InterPro" id="IPR052575">
    <property type="entry name" value="SSU_processome_comp_20"/>
</dbReference>
<dbReference type="OMA" id="EGLMAMF"/>
<dbReference type="STRING" id="7159.Q16MY6"/>
<dbReference type="PANTHER" id="PTHR17695">
    <property type="entry name" value="SMALL SUBUNIT PROCESSOME COMPONENT 20 HOMOLOG"/>
    <property type="match status" value="1"/>
</dbReference>
<feature type="domain" description="U3 small nucleolar RNA-associated protein 20 N-terminal" evidence="2">
    <location>
        <begin position="840"/>
        <end position="1446"/>
    </location>
</feature>
<dbReference type="PhylomeDB" id="Q16MY6"/>
<feature type="region of interest" description="Disordered" evidence="1">
    <location>
        <begin position="1626"/>
        <end position="1660"/>
    </location>
</feature>
<dbReference type="GO" id="GO:0030686">
    <property type="term" value="C:90S preribosome"/>
    <property type="evidence" value="ECO:0007669"/>
    <property type="project" value="TreeGrafter"/>
</dbReference>
<evidence type="ECO:0000313" key="6">
    <source>
        <dbReference type="Proteomes" id="UP000682892"/>
    </source>
</evidence>
<dbReference type="EMBL" id="CH477845">
    <property type="protein sequence ID" value="EAT35704.1"/>
    <property type="molecule type" value="Genomic_DNA"/>
</dbReference>
<evidence type="ECO:0000259" key="3">
    <source>
        <dbReference type="Pfam" id="PF20416"/>
    </source>
</evidence>
<evidence type="ECO:0000313" key="5">
    <source>
        <dbReference type="EMBL" id="EAT35704.1"/>
    </source>
</evidence>
<dbReference type="Pfam" id="PF07539">
    <property type="entry name" value="UTP20_N"/>
    <property type="match status" value="1"/>
</dbReference>
<feature type="region of interest" description="Disordered" evidence="1">
    <location>
        <begin position="2663"/>
        <end position="2686"/>
    </location>
</feature>
<organism evidence="5 6">
    <name type="scientific">Aedes aegypti</name>
    <name type="common">Yellowfever mosquito</name>
    <name type="synonym">Culex aegypti</name>
    <dbReference type="NCBI Taxonomy" id="7159"/>
    <lineage>
        <taxon>Eukaryota</taxon>
        <taxon>Metazoa</taxon>
        <taxon>Ecdysozoa</taxon>
        <taxon>Arthropoda</taxon>
        <taxon>Hexapoda</taxon>
        <taxon>Insecta</taxon>
        <taxon>Pterygota</taxon>
        <taxon>Neoptera</taxon>
        <taxon>Endopterygota</taxon>
        <taxon>Diptera</taxon>
        <taxon>Nematocera</taxon>
        <taxon>Culicoidea</taxon>
        <taxon>Culicidae</taxon>
        <taxon>Culicinae</taxon>
        <taxon>Aedini</taxon>
        <taxon>Aedes</taxon>
        <taxon>Stegomyia</taxon>
    </lineage>
</organism>
<evidence type="ECO:0000259" key="4">
    <source>
        <dbReference type="Pfam" id="PF23099"/>
    </source>
</evidence>
<feature type="domain" description="U3 small nucleolar RNA-associated protein 20 C-terminal" evidence="4">
    <location>
        <begin position="2299"/>
        <end position="2658"/>
    </location>
</feature>
<accession>Q16MY6</accession>
<dbReference type="GO" id="GO:0032040">
    <property type="term" value="C:small-subunit processome"/>
    <property type="evidence" value="ECO:0007669"/>
    <property type="project" value="TreeGrafter"/>
</dbReference>
<dbReference type="InterPro" id="IPR057525">
    <property type="entry name" value="UTP20_C"/>
</dbReference>
<dbReference type="PaxDb" id="7159-AAEL012147-PA"/>
<dbReference type="Gene3D" id="1.25.10.10">
    <property type="entry name" value="Leucine-rich Repeat Variant"/>
    <property type="match status" value="3"/>
</dbReference>
<dbReference type="SUPFAM" id="SSF48371">
    <property type="entry name" value="ARM repeat"/>
    <property type="match status" value="4"/>
</dbReference>
<dbReference type="PANTHER" id="PTHR17695:SF11">
    <property type="entry name" value="SMALL SUBUNIT PROCESSOME COMPONENT 20 HOMOLOG"/>
    <property type="match status" value="1"/>
</dbReference>
<dbReference type="VEuPathDB" id="VectorBase:AAEL012147"/>
<reference evidence="5" key="2">
    <citation type="journal article" date="2007" name="Science">
        <title>Genome sequence of Aedes aegypti, a major arbovirus vector.</title>
        <authorList>
            <person name="Nene V."/>
            <person name="Wortman J.R."/>
            <person name="Lawson D."/>
            <person name="Haas B."/>
            <person name="Kodira C."/>
            <person name="Tu Z.J."/>
            <person name="Loftus B."/>
            <person name="Xi Z."/>
            <person name="Megy K."/>
            <person name="Grabherr M."/>
            <person name="Ren Q."/>
            <person name="Zdobnov E.M."/>
            <person name="Lobo N.F."/>
            <person name="Campbell K.S."/>
            <person name="Brown S.E."/>
            <person name="Bonaldo M.F."/>
            <person name="Zhu J."/>
            <person name="Sinkins S.P."/>
            <person name="Hogenkamp D.G."/>
            <person name="Amedeo P."/>
            <person name="Arensburger P."/>
            <person name="Atkinson P.W."/>
            <person name="Bidwell S."/>
            <person name="Biedler J."/>
            <person name="Birney E."/>
            <person name="Bruggner R.V."/>
            <person name="Costas J."/>
            <person name="Coy M.R."/>
            <person name="Crabtree J."/>
            <person name="Crawford M."/>
            <person name="Debruyn B."/>
            <person name="Decaprio D."/>
            <person name="Eiglmeier K."/>
            <person name="Eisenstadt E."/>
            <person name="El-Dorry H."/>
            <person name="Gelbart W.M."/>
            <person name="Gomes S.L."/>
            <person name="Hammond M."/>
            <person name="Hannick L.I."/>
            <person name="Hogan J.R."/>
            <person name="Holmes M.H."/>
            <person name="Jaffe D."/>
            <person name="Johnston J.S."/>
            <person name="Kennedy R.C."/>
            <person name="Koo H."/>
            <person name="Kravitz S."/>
            <person name="Kriventseva E.V."/>
            <person name="Kulp D."/>
            <person name="Labutti K."/>
            <person name="Lee E."/>
            <person name="Li S."/>
            <person name="Lovin D.D."/>
            <person name="Mao C."/>
            <person name="Mauceli E."/>
            <person name="Menck C.F."/>
            <person name="Miller J.R."/>
            <person name="Montgomery P."/>
            <person name="Mori A."/>
            <person name="Nascimento A.L."/>
            <person name="Naveira H.F."/>
            <person name="Nusbaum C."/>
            <person name="O'leary S."/>
            <person name="Orvis J."/>
            <person name="Pertea M."/>
            <person name="Quesneville H."/>
            <person name="Reidenbach K.R."/>
            <person name="Rogers Y.H."/>
            <person name="Roth C.W."/>
            <person name="Schneider J.R."/>
            <person name="Schatz M."/>
            <person name="Shumway M."/>
            <person name="Stanke M."/>
            <person name="Stinson E.O."/>
            <person name="Tubio J.M."/>
            <person name="Vanzee J.P."/>
            <person name="Verjovski-Almeida S."/>
            <person name="Werner D."/>
            <person name="White O."/>
            <person name="Wyder S."/>
            <person name="Zeng Q."/>
            <person name="Zhao Q."/>
            <person name="Zhao Y."/>
            <person name="Hill C.A."/>
            <person name="Raikhel A.S."/>
            <person name="Soares M.B."/>
            <person name="Knudson D.L."/>
            <person name="Lee N.H."/>
            <person name="Galagan J."/>
            <person name="Salzberg S.L."/>
            <person name="Paulsen I.T."/>
            <person name="Dimopoulos G."/>
            <person name="Collins F.H."/>
            <person name="Birren B."/>
            <person name="Fraser-Liggett C.M."/>
            <person name="Severson D.W."/>
        </authorList>
    </citation>
    <scope>NUCLEOTIDE SEQUENCE [LARGE SCALE GENOMIC DNA]</scope>
    <source>
        <strain evidence="5">Liverpool</strain>
    </source>
</reference>
<gene>
    <name evidence="5" type="ORF">AaeL_AAEL012147</name>
</gene>
<proteinExistence type="predicted"/>
<evidence type="ECO:0000256" key="1">
    <source>
        <dbReference type="SAM" id="MobiDB-lite"/>
    </source>
</evidence>
<name>Q16MY6_AEDAE</name>
<dbReference type="InterPro" id="IPR016024">
    <property type="entry name" value="ARM-type_fold"/>
</dbReference>
<dbReference type="Pfam" id="PF23099">
    <property type="entry name" value="UTP20_C"/>
    <property type="match status" value="1"/>
</dbReference>
<dbReference type="InterPro" id="IPR011989">
    <property type="entry name" value="ARM-like"/>
</dbReference>
<reference evidence="5" key="1">
    <citation type="submission" date="2005-10" db="EMBL/GenBank/DDBJ databases">
        <authorList>
            <person name="Loftus B.J."/>
            <person name="Nene V.M."/>
            <person name="Hannick L.I."/>
            <person name="Bidwell S."/>
            <person name="Haas B."/>
            <person name="Amedeo P."/>
            <person name="Orvis J."/>
            <person name="Wortman J.R."/>
            <person name="White O.R."/>
            <person name="Salzberg S."/>
            <person name="Shumway M."/>
            <person name="Koo H."/>
            <person name="Zhao Y."/>
            <person name="Holmes M."/>
            <person name="Miller J."/>
            <person name="Schatz M."/>
            <person name="Pop M."/>
            <person name="Pai G."/>
            <person name="Utterback T."/>
            <person name="Rogers Y.-H."/>
            <person name="Kravitz S."/>
            <person name="Fraser C.M."/>
        </authorList>
    </citation>
    <scope>NUCLEOTIDE SEQUENCE</scope>
    <source>
        <strain evidence="5">Liverpool</strain>
    </source>
</reference>
<dbReference type="InterPro" id="IPR046523">
    <property type="entry name" value="UTP20_dom"/>
</dbReference>
<dbReference type="eggNOG" id="KOG1823">
    <property type="taxonomic scope" value="Eukaryota"/>
</dbReference>
<feature type="compositionally biased region" description="Basic and acidic residues" evidence="1">
    <location>
        <begin position="1626"/>
        <end position="1639"/>
    </location>
</feature>
<dbReference type="InterPro" id="IPR011430">
    <property type="entry name" value="UTP20_N"/>
</dbReference>
<feature type="compositionally biased region" description="Acidic residues" evidence="1">
    <location>
        <begin position="1640"/>
        <end position="1658"/>
    </location>
</feature>